<dbReference type="GO" id="GO:0005737">
    <property type="term" value="C:cytoplasm"/>
    <property type="evidence" value="ECO:0007669"/>
    <property type="project" value="UniProtKB-SubCell"/>
</dbReference>
<evidence type="ECO:0000256" key="7">
    <source>
        <dbReference type="ARBA" id="ARBA00022590"/>
    </source>
</evidence>
<dbReference type="GO" id="GO:0012501">
    <property type="term" value="P:programmed cell death"/>
    <property type="evidence" value="ECO:0007669"/>
    <property type="project" value="UniProtKB-KW"/>
</dbReference>
<keyword evidence="7" id="KW-1210">Necrosis</keyword>
<evidence type="ECO:0000256" key="11">
    <source>
        <dbReference type="ARBA" id="ARBA00023288"/>
    </source>
</evidence>
<evidence type="ECO:0000256" key="5">
    <source>
        <dbReference type="ARBA" id="ARBA00022475"/>
    </source>
</evidence>
<reference evidence="14 15" key="1">
    <citation type="submission" date="2021-06" db="EMBL/GenBank/DDBJ databases">
        <title>Chromosome-level genome assembly of the red-tail catfish (Hemibagrus wyckioides).</title>
        <authorList>
            <person name="Shao F."/>
        </authorList>
    </citation>
    <scope>NUCLEOTIDE SEQUENCE [LARGE SCALE GENOMIC DNA]</scope>
    <source>
        <strain evidence="14">EC202008001</strain>
        <tissue evidence="14">Blood</tissue>
    </source>
</reference>
<dbReference type="PANTHER" id="PTHR15207:SF3">
    <property type="entry name" value="DEAFNESS, AUTOSOMAL DOMINANT 5-RELATED"/>
    <property type="match status" value="1"/>
</dbReference>
<keyword evidence="5" id="KW-1003">Cell membrane</keyword>
<evidence type="ECO:0000259" key="13">
    <source>
        <dbReference type="Pfam" id="PF17708"/>
    </source>
</evidence>
<feature type="domain" description="Gasdermin pore forming" evidence="12">
    <location>
        <begin position="1"/>
        <end position="235"/>
    </location>
</feature>
<dbReference type="PANTHER" id="PTHR15207">
    <property type="entry name" value="NONSYNDROMIC HEARING IMPAIRMENT PROTEIN"/>
    <property type="match status" value="1"/>
</dbReference>
<dbReference type="Pfam" id="PF17708">
    <property type="entry name" value="Gasdermin_C"/>
    <property type="match status" value="1"/>
</dbReference>
<evidence type="ECO:0000256" key="10">
    <source>
        <dbReference type="ARBA" id="ARBA00023139"/>
    </source>
</evidence>
<evidence type="ECO:0000256" key="9">
    <source>
        <dbReference type="ARBA" id="ARBA00023136"/>
    </source>
</evidence>
<comment type="similarity">
    <text evidence="3">Belongs to the gasdermin family.</text>
</comment>
<dbReference type="Proteomes" id="UP000824219">
    <property type="component" value="Linkage Group LG12"/>
</dbReference>
<evidence type="ECO:0000256" key="6">
    <source>
        <dbReference type="ARBA" id="ARBA00022490"/>
    </source>
</evidence>
<keyword evidence="4" id="KW-1134">Transmembrane beta strand</keyword>
<organism evidence="14 15">
    <name type="scientific">Hemibagrus wyckioides</name>
    <dbReference type="NCBI Taxonomy" id="337641"/>
    <lineage>
        <taxon>Eukaryota</taxon>
        <taxon>Metazoa</taxon>
        <taxon>Chordata</taxon>
        <taxon>Craniata</taxon>
        <taxon>Vertebrata</taxon>
        <taxon>Euteleostomi</taxon>
        <taxon>Actinopterygii</taxon>
        <taxon>Neopterygii</taxon>
        <taxon>Teleostei</taxon>
        <taxon>Ostariophysi</taxon>
        <taxon>Siluriformes</taxon>
        <taxon>Bagridae</taxon>
        <taxon>Hemibagrus</taxon>
    </lineage>
</organism>
<dbReference type="InterPro" id="IPR040460">
    <property type="entry name" value="Gasdermin_pore"/>
</dbReference>
<keyword evidence="9" id="KW-0472">Membrane</keyword>
<dbReference type="InterPro" id="IPR042377">
    <property type="entry name" value="GSDME"/>
</dbReference>
<dbReference type="Pfam" id="PF04598">
    <property type="entry name" value="Gasdermin"/>
    <property type="match status" value="1"/>
</dbReference>
<gene>
    <name evidence="14" type="ORF">KOW79_010606</name>
</gene>
<evidence type="ECO:0000313" key="14">
    <source>
        <dbReference type="EMBL" id="KAG7325681.1"/>
    </source>
</evidence>
<evidence type="ECO:0008006" key="16">
    <source>
        <dbReference type="Google" id="ProtNLM"/>
    </source>
</evidence>
<evidence type="ECO:0000313" key="15">
    <source>
        <dbReference type="Proteomes" id="UP000824219"/>
    </source>
</evidence>
<keyword evidence="11" id="KW-0449">Lipoprotein</keyword>
<evidence type="ECO:0000259" key="12">
    <source>
        <dbReference type="Pfam" id="PF04598"/>
    </source>
</evidence>
<comment type="caution">
    <text evidence="14">The sequence shown here is derived from an EMBL/GenBank/DDBJ whole genome shotgun (WGS) entry which is preliminary data.</text>
</comment>
<evidence type="ECO:0000256" key="1">
    <source>
        <dbReference type="ARBA" id="ARBA00004496"/>
    </source>
</evidence>
<evidence type="ECO:0000256" key="8">
    <source>
        <dbReference type="ARBA" id="ARBA00022692"/>
    </source>
</evidence>
<dbReference type="InterPro" id="IPR041263">
    <property type="entry name" value="Gasdermin_PUB"/>
</dbReference>
<evidence type="ECO:0000256" key="2">
    <source>
        <dbReference type="ARBA" id="ARBA00004651"/>
    </source>
</evidence>
<protein>
    <recommendedName>
        <fullName evidence="16">Non-syndromic hearing impairment protein 5</fullName>
    </recommendedName>
</protein>
<keyword evidence="15" id="KW-1185">Reference proteome</keyword>
<dbReference type="OrthoDB" id="8815334at2759"/>
<proteinExistence type="inferred from homology"/>
<sequence>MLKEVTHNLVHQTDRDGTLIAVSRLNDSEKLKPLAIVMKCPGTWLWQKTKYRPTDFTLNDLLQGKCIQPVLEEKVFLNKYEEMQKGNVTGSGEVDMPGVSIKAQGHGASKTLSSLGTLHKEKLIMPQFLKDSKYKKVDLQHNLITQLQGKNQIFTVVKERIFTTRGCTINFSQLKAGSGSAFLKLFSVSMVRLNESVCLQKSRDVAIEIPACTVLAYSVSELNIKSDGHYEVVVRPNGVEADDSSVTQCSDHETIELDGLWAMTPTVESSSLNVLNEDLASVKATLCELAHLTPETRFSLLNLFQEILPDQTLLSSLENKLDNICDESMYDYLPDTSSDVTDTFLDLLLCDMDTGDLQSDGCQGQGAPACWQAANSNHHGSSVNLTDQRRLILTAMHMLISAAGELTEYSLSLLKTCSPETITGLNDLLTHLTHTSQQVPFSELPFLLRNGEVPEEVEHLFNSSNITLKIDNRELHAEIGSGSKVLPLVLCVVIHGLACLNEMCEIDVEN</sequence>
<accession>A0A9D3NNA5</accession>
<keyword evidence="6" id="KW-0963">Cytoplasm</keyword>
<feature type="domain" description="Gasdermin PUB" evidence="13">
    <location>
        <begin position="274"/>
        <end position="472"/>
    </location>
</feature>
<keyword evidence="10" id="KW-0564">Palmitate</keyword>
<name>A0A9D3NNA5_9TELE</name>
<evidence type="ECO:0000256" key="4">
    <source>
        <dbReference type="ARBA" id="ARBA00022452"/>
    </source>
</evidence>
<dbReference type="AlphaFoldDB" id="A0A9D3NNA5"/>
<evidence type="ECO:0000256" key="3">
    <source>
        <dbReference type="ARBA" id="ARBA00009279"/>
    </source>
</evidence>
<comment type="subcellular location">
    <subcellularLocation>
        <location evidence="2">Cell membrane</location>
        <topology evidence="2">Multi-pass membrane protein</topology>
    </subcellularLocation>
    <subcellularLocation>
        <location evidence="1">Cytoplasm</location>
    </subcellularLocation>
</comment>
<dbReference type="GO" id="GO:0005886">
    <property type="term" value="C:plasma membrane"/>
    <property type="evidence" value="ECO:0007669"/>
    <property type="project" value="UniProtKB-SubCell"/>
</dbReference>
<dbReference type="EMBL" id="JAHKSW010000012">
    <property type="protein sequence ID" value="KAG7325681.1"/>
    <property type="molecule type" value="Genomic_DNA"/>
</dbReference>
<keyword evidence="8" id="KW-0812">Transmembrane</keyword>